<dbReference type="Proteomes" id="UP001172386">
    <property type="component" value="Unassembled WGS sequence"/>
</dbReference>
<evidence type="ECO:0000313" key="2">
    <source>
        <dbReference type="Proteomes" id="UP001172386"/>
    </source>
</evidence>
<dbReference type="EMBL" id="JAPDRQ010000015">
    <property type="protein sequence ID" value="KAJ9662499.1"/>
    <property type="molecule type" value="Genomic_DNA"/>
</dbReference>
<organism evidence="1 2">
    <name type="scientific">Neophaeococcomyces mojaviensis</name>
    <dbReference type="NCBI Taxonomy" id="3383035"/>
    <lineage>
        <taxon>Eukaryota</taxon>
        <taxon>Fungi</taxon>
        <taxon>Dikarya</taxon>
        <taxon>Ascomycota</taxon>
        <taxon>Pezizomycotina</taxon>
        <taxon>Eurotiomycetes</taxon>
        <taxon>Chaetothyriomycetidae</taxon>
        <taxon>Chaetothyriales</taxon>
        <taxon>Chaetothyriales incertae sedis</taxon>
        <taxon>Neophaeococcomyces</taxon>
    </lineage>
</organism>
<accession>A0ACC3AH84</accession>
<proteinExistence type="predicted"/>
<protein>
    <submittedName>
        <fullName evidence="1">Uncharacterized protein</fullName>
    </submittedName>
</protein>
<evidence type="ECO:0000313" key="1">
    <source>
        <dbReference type="EMBL" id="KAJ9662499.1"/>
    </source>
</evidence>
<keyword evidence="2" id="KW-1185">Reference proteome</keyword>
<reference evidence="1" key="1">
    <citation type="submission" date="2022-10" db="EMBL/GenBank/DDBJ databases">
        <title>Culturing micro-colonial fungi from biological soil crusts in the Mojave desert and describing Neophaeococcomyces mojavensis, and introducing the new genera and species Taxawa tesnikishii.</title>
        <authorList>
            <person name="Kurbessoian T."/>
            <person name="Stajich J.E."/>
        </authorList>
    </citation>
    <scope>NUCLEOTIDE SEQUENCE</scope>
    <source>
        <strain evidence="1">JES_112</strain>
    </source>
</reference>
<gene>
    <name evidence="1" type="ORF">H2198_001388</name>
</gene>
<sequence length="61" mass="6907">MADSNSIVNLICGIVGNILALVQIGITMAYAYQRRRYQDDIPSLKHELYVHIIADFRQPST</sequence>
<name>A0ACC3AH84_9EURO</name>
<comment type="caution">
    <text evidence="1">The sequence shown here is derived from an EMBL/GenBank/DDBJ whole genome shotgun (WGS) entry which is preliminary data.</text>
</comment>